<dbReference type="Pfam" id="PF09374">
    <property type="entry name" value="PG_binding_3"/>
    <property type="match status" value="1"/>
</dbReference>
<proteinExistence type="predicted"/>
<name>A0A419SAH9_9SPHI</name>
<dbReference type="Proteomes" id="UP000283433">
    <property type="component" value="Unassembled WGS sequence"/>
</dbReference>
<dbReference type="RefSeq" id="WP_120180668.1">
    <property type="nucleotide sequence ID" value="NZ_MBTA01000003.1"/>
</dbReference>
<dbReference type="AlphaFoldDB" id="A0A419SAH9"/>
<protein>
    <submittedName>
        <fullName evidence="3">Uncharacterized protein</fullName>
    </submittedName>
</protein>
<dbReference type="Gene3D" id="1.20.141.10">
    <property type="entry name" value="Chitosanase, subunit A, domain 1"/>
    <property type="match status" value="1"/>
</dbReference>
<comment type="caution">
    <text evidence="3">The sequence shown here is derived from an EMBL/GenBank/DDBJ whole genome shotgun (WGS) entry which is preliminary data.</text>
</comment>
<accession>A0A419SAH9</accession>
<evidence type="ECO:0000313" key="4">
    <source>
        <dbReference type="Proteomes" id="UP000283433"/>
    </source>
</evidence>
<feature type="domain" description="Peptidoglycan binding" evidence="2">
    <location>
        <begin position="124"/>
        <end position="188"/>
    </location>
</feature>
<dbReference type="InterPro" id="IPR018537">
    <property type="entry name" value="Peptidoglycan-bd_3"/>
</dbReference>
<dbReference type="InterPro" id="IPR008565">
    <property type="entry name" value="TtsA-like_GH18_dom"/>
</dbReference>
<dbReference type="Pfam" id="PF05838">
    <property type="entry name" value="Glyco_hydro_108"/>
    <property type="match status" value="1"/>
</dbReference>
<gene>
    <name evidence="3" type="ORF">BCY91_14180</name>
</gene>
<evidence type="ECO:0000259" key="2">
    <source>
        <dbReference type="Pfam" id="PF09374"/>
    </source>
</evidence>
<evidence type="ECO:0000259" key="1">
    <source>
        <dbReference type="Pfam" id="PF05838"/>
    </source>
</evidence>
<dbReference type="OrthoDB" id="672438at2"/>
<organism evidence="3 4">
    <name type="scientific">Pelobium manganitolerans</name>
    <dbReference type="NCBI Taxonomy" id="1842495"/>
    <lineage>
        <taxon>Bacteria</taxon>
        <taxon>Pseudomonadati</taxon>
        <taxon>Bacteroidota</taxon>
        <taxon>Sphingobacteriia</taxon>
        <taxon>Sphingobacteriales</taxon>
        <taxon>Sphingobacteriaceae</taxon>
        <taxon>Pelobium</taxon>
    </lineage>
</organism>
<dbReference type="SUPFAM" id="SSF53955">
    <property type="entry name" value="Lysozyme-like"/>
    <property type="match status" value="1"/>
</dbReference>
<feature type="domain" description="TtsA-like Glycoside hydrolase family 108" evidence="1">
    <location>
        <begin position="14"/>
        <end position="120"/>
    </location>
</feature>
<evidence type="ECO:0000313" key="3">
    <source>
        <dbReference type="EMBL" id="RKD19021.1"/>
    </source>
</evidence>
<dbReference type="InterPro" id="IPR023346">
    <property type="entry name" value="Lysozyme-like_dom_sf"/>
</dbReference>
<reference evidence="3 4" key="1">
    <citation type="submission" date="2016-07" db="EMBL/GenBank/DDBJ databases">
        <title>Genome of Pelobium manganitolerans.</title>
        <authorList>
            <person name="Wu S."/>
            <person name="Wang G."/>
        </authorList>
    </citation>
    <scope>NUCLEOTIDE SEQUENCE [LARGE SCALE GENOMIC DNA]</scope>
    <source>
        <strain evidence="3 4">YS-25</strain>
    </source>
</reference>
<keyword evidence="4" id="KW-1185">Reference proteome</keyword>
<sequence length="193" mass="21929">MAKFEIADKLTGLNEGGYANNPADRGGETYAGIARNFWGRWLGWKYIDQYKKDYASAKAKGRTKLSLAEWVNASARVETQPVKELVKEFYRVNFWELNRLGEINCQQLANTVYDFGVNSGKGRAAKFLQEVVGGLNVDGIVGRFTLDATNSKNCKTTYEAYNEKRETYYRSIAIGSQKQFLTSWLSRLKPYQS</sequence>
<dbReference type="EMBL" id="MBTA01000003">
    <property type="protein sequence ID" value="RKD19021.1"/>
    <property type="molecule type" value="Genomic_DNA"/>
</dbReference>